<organism evidence="2 3">
    <name type="scientific">Fusarium pseudocircinatum</name>
    <dbReference type="NCBI Taxonomy" id="56676"/>
    <lineage>
        <taxon>Eukaryota</taxon>
        <taxon>Fungi</taxon>
        <taxon>Dikarya</taxon>
        <taxon>Ascomycota</taxon>
        <taxon>Pezizomycotina</taxon>
        <taxon>Sordariomycetes</taxon>
        <taxon>Hypocreomycetidae</taxon>
        <taxon>Hypocreales</taxon>
        <taxon>Nectriaceae</taxon>
        <taxon>Fusarium</taxon>
        <taxon>Fusarium fujikuroi species complex</taxon>
    </lineage>
</organism>
<dbReference type="SUPFAM" id="SSF55874">
    <property type="entry name" value="ATPase domain of HSP90 chaperone/DNA topoisomerase II/histidine kinase"/>
    <property type="match status" value="1"/>
</dbReference>
<dbReference type="OrthoDB" id="1262810at2759"/>
<dbReference type="Proteomes" id="UP000546213">
    <property type="component" value="Unassembled WGS sequence"/>
</dbReference>
<accession>A0A8H5KP51</accession>
<sequence length="1554" mass="177092">MDSIATTKAEADAHLETLRQKRGVGRGQQEESVLVQSLDQALKTRVFCPGNADDNQYGSEIVPSLRLALYKNEGQGYFRSDCNEVGFTFKQLDALTRVGHSTKAASINDSKSYIGEKGIGFKSVFKVADVVHVASGLYKFKFDRNARIGMILPITSQFPTAERVIDHTQFLLELKSQRDYDIIKKELNSIEPDLLLFLRNLDQIHISTYGLNEGYRRKITRFDARYKGEAVKISVQGDDITSKEFIVHRHVVEKLPPEPQREGVVSSEVVLAFTVDSEANPVANTQKVFAFLPVDDFGFRFLIHADFILVASREGLDESSLWNWPLRDEIQTAFVDAIHRLVSLSPTRDGEGLCYKWPKYLPRYHGTSGFWFGLHENMMNALRDTSLLRSRAGGTLRKPTDLYYVPERYRFENGTIFDLPSLSRSHLSFEYDSVKSELSLIGVKTLIINDLWRELSQWINEVGVDGLKAQSVKWHQKVSSIFCDQQKLREKLRDLPIVPLRDGSWVRARQDRVFFTSTHTREHVPAGIELSLVDESVSQDSERRRFLSFLGIREYSPTQVCELIIKLHHDLPPGPCRTEMDLVTDALYLFDHQSCINYEVPNIHFVAIEGGKIVRTRKRHLYLVDPDVKPGLTAKYQYNASSPFLVLSGKYEAELCKDRPRQEAELFRRWLLRSRYREFSTVPALLYNNELSAQWHFLRSHDVMDLLQAMRLQWDRKGMLSPIIIKAAAELQVPGSDGHCRPLGRLSILTPELKQKCPHLDFVSLPDPECNWEFLSILGVLTTCNTAATLRELQKLAQLQTDEVDKDAVRKIYEKLNASMQSEWKQISTAFLEQPLVLVQKPEPRWLDHLSCVWDAPGALKQVTRLRNRYPICRQLFVSILGVKHASTGDIVEELCSTSDQGDVTAQRFRELFFLLKLYCRDHEELSREQVQRIGEAAVFPIVYEEENSDEQPKVYEDDWYIPDEIFLERTFRSRVPMLDMAVNDVKSLRSLFEDLDCKQRFLSCAVEQSTETRGACIRDLHREGDLRTRLNYIALAKDQLALLEDLTVQMWSVSWILTKSRLGDIEISSEDSLITIKNDGKVTNIYIRKDIAMDKQFKVDLEILEYFYSLLNDANNAKLITLLLKEPIVQLPSILERHNIEIPDNTNKGDTGNQEIDGEDQESTSEDQESTDDDQTTTAYSVSDSDREEMIQSGDESQLIDLATEFGNLRISSAPCGNDTNLITPASSPRLVPRHEMIPSHNPTSQGTIQRPTVFHASETSVARTPRSTTQLRGGLDQHVPIQTAETTSESDLSLPLYSPLVPASYQNILGSNSPKPENSPRALGVPSNRYREIGFLGELSVYCMIQPHIKDWTYENWTSKLRVEAGHPRFTEREKDFSDFTYQDRFGQMKVLLQEAGVDVVAGWSHDTTFHLEVKATLGLCSEPCFVSQNQLDKVRNAVIVLPTVVHQRRLEGDMRSLETLGFAAQMGDVLMLVRVQVPRPGQDLVQQSEFVGAVLRYLDISVALVRDFSRNSAEAIPRRSIDDLIFNLPCRLRRRRLESAGHGGAWLNGQS</sequence>
<dbReference type="Gene3D" id="3.30.565.10">
    <property type="entry name" value="Histidine kinase-like ATPase, C-terminal domain"/>
    <property type="match status" value="1"/>
</dbReference>
<feature type="region of interest" description="Disordered" evidence="1">
    <location>
        <begin position="1143"/>
        <end position="1193"/>
    </location>
</feature>
<evidence type="ECO:0000256" key="1">
    <source>
        <dbReference type="SAM" id="MobiDB-lite"/>
    </source>
</evidence>
<feature type="compositionally biased region" description="Polar residues" evidence="1">
    <location>
        <begin position="1145"/>
        <end position="1155"/>
    </location>
</feature>
<dbReference type="InterPro" id="IPR036890">
    <property type="entry name" value="HATPase_C_sf"/>
</dbReference>
<name>A0A8H5KP51_9HYPO</name>
<dbReference type="PANTHER" id="PTHR32387">
    <property type="entry name" value="WU:FJ29H11"/>
    <property type="match status" value="1"/>
</dbReference>
<reference evidence="2 3" key="1">
    <citation type="submission" date="2020-05" db="EMBL/GenBank/DDBJ databases">
        <title>Identification and distribution of gene clusters putatively required for synthesis of sphingolipid metabolism inhibitors in phylogenetically diverse species of the filamentous fungus Fusarium.</title>
        <authorList>
            <person name="Kim H.-S."/>
            <person name="Busman M."/>
            <person name="Brown D.W."/>
            <person name="Divon H."/>
            <person name="Uhlig S."/>
            <person name="Proctor R.H."/>
        </authorList>
    </citation>
    <scope>NUCLEOTIDE SEQUENCE [LARGE SCALE GENOMIC DNA]</scope>
    <source>
        <strain evidence="2 3">NRRL 36939</strain>
    </source>
</reference>
<comment type="caution">
    <text evidence="2">The sequence shown here is derived from an EMBL/GenBank/DDBJ whole genome shotgun (WGS) entry which is preliminary data.</text>
</comment>
<gene>
    <name evidence="2" type="ORF">FPCIR_12469</name>
</gene>
<dbReference type="EMBL" id="JAAOAS010000417">
    <property type="protein sequence ID" value="KAF5576679.1"/>
    <property type="molecule type" value="Genomic_DNA"/>
</dbReference>
<keyword evidence="3" id="KW-1185">Reference proteome</keyword>
<evidence type="ECO:0008006" key="4">
    <source>
        <dbReference type="Google" id="ProtNLM"/>
    </source>
</evidence>
<feature type="compositionally biased region" description="Acidic residues" evidence="1">
    <location>
        <begin position="1157"/>
        <end position="1176"/>
    </location>
</feature>
<evidence type="ECO:0000313" key="3">
    <source>
        <dbReference type="Proteomes" id="UP000546213"/>
    </source>
</evidence>
<proteinExistence type="predicted"/>
<dbReference type="PANTHER" id="PTHR32387:SF0">
    <property type="entry name" value="PROTEIN NO VEIN"/>
    <property type="match status" value="1"/>
</dbReference>
<protein>
    <recommendedName>
        <fullName evidence="4">Protein NO VEIN C-terminal domain-containing protein</fullName>
    </recommendedName>
</protein>
<evidence type="ECO:0000313" key="2">
    <source>
        <dbReference type="EMBL" id="KAF5576679.1"/>
    </source>
</evidence>
<dbReference type="InterPro" id="IPR052957">
    <property type="entry name" value="Auxin_embryo_med"/>
</dbReference>